<organism evidence="2 3">
    <name type="scientific">Paramarasmius palmivorus</name>
    <dbReference type="NCBI Taxonomy" id="297713"/>
    <lineage>
        <taxon>Eukaryota</taxon>
        <taxon>Fungi</taxon>
        <taxon>Dikarya</taxon>
        <taxon>Basidiomycota</taxon>
        <taxon>Agaricomycotina</taxon>
        <taxon>Agaricomycetes</taxon>
        <taxon>Agaricomycetidae</taxon>
        <taxon>Agaricales</taxon>
        <taxon>Marasmiineae</taxon>
        <taxon>Marasmiaceae</taxon>
        <taxon>Paramarasmius</taxon>
    </lineage>
</organism>
<keyword evidence="1" id="KW-0472">Membrane</keyword>
<evidence type="ECO:0000256" key="1">
    <source>
        <dbReference type="SAM" id="Phobius"/>
    </source>
</evidence>
<feature type="transmembrane region" description="Helical" evidence="1">
    <location>
        <begin position="12"/>
        <end position="38"/>
    </location>
</feature>
<reference evidence="2 3" key="1">
    <citation type="submission" date="2024-01" db="EMBL/GenBank/DDBJ databases">
        <title>A draft genome for a cacao thread blight-causing isolate of Paramarasmius palmivorus.</title>
        <authorList>
            <person name="Baruah I.K."/>
            <person name="Bukari Y."/>
            <person name="Amoako-Attah I."/>
            <person name="Meinhardt L.W."/>
            <person name="Bailey B.A."/>
            <person name="Cohen S.P."/>
        </authorList>
    </citation>
    <scope>NUCLEOTIDE SEQUENCE [LARGE SCALE GENOMIC DNA]</scope>
    <source>
        <strain evidence="2 3">GH-12</strain>
    </source>
</reference>
<keyword evidence="1" id="KW-1133">Transmembrane helix</keyword>
<comment type="caution">
    <text evidence="2">The sequence shown here is derived from an EMBL/GenBank/DDBJ whole genome shotgun (WGS) entry which is preliminary data.</text>
</comment>
<keyword evidence="1" id="KW-0812">Transmembrane</keyword>
<dbReference type="EMBL" id="JAYKXP010000012">
    <property type="protein sequence ID" value="KAK7051542.1"/>
    <property type="molecule type" value="Genomic_DNA"/>
</dbReference>
<proteinExistence type="predicted"/>
<name>A0AAW0DLP1_9AGAR</name>
<keyword evidence="3" id="KW-1185">Reference proteome</keyword>
<evidence type="ECO:0000313" key="2">
    <source>
        <dbReference type="EMBL" id="KAK7051542.1"/>
    </source>
</evidence>
<dbReference type="Proteomes" id="UP001383192">
    <property type="component" value="Unassembled WGS sequence"/>
</dbReference>
<dbReference type="AlphaFoldDB" id="A0AAW0DLP1"/>
<dbReference type="PANTHER" id="PTHR35204:SF1">
    <property type="entry name" value="ENTEROTOXIN"/>
    <property type="match status" value="1"/>
</dbReference>
<sequence length="574" mass="64553">MHDVLRRSCQLFGVLTVLVFFFGGLSIRDTALFAVWYLPAGVIKSFEPVHGVEYNLETLPWDVEIPPHPNTTGHLIFNTAHSLLQNWPNTRYRNGHAVVPGTIPTGTLLYHGRHDSQYPDGSDWTSVDPEHSFLFCSHPCWLLTLVTTRPLNILYFDGSSAVKMRGGSMDTQDLLLWGEGRDDRAFSESERLAELCTWVVQKGLRLDGFVRMEMDFEVMLCDFSSAGGLKTVSFTRLANGAPPSANSPTFSAIDVEGTPEAYAKSEVKLRNFELVHSTSQHNHFPGETRVRLDLSRMITLYDTELAPSLITPRITATATDGRWGHRAAAPGMDFADAAAFRQRVEGEIRPGSSSRASGVDWSALMNVIVKRYGTRLETLRYLLETNPTEGGYEVLAKKAFTQLDVMLMPYITHPGNSTSRTSTTFELCATSHTSYTTSLVRGMTRSERMLLRAVRETTREICRVLVISWERGVAAGISPKYQTGGGDLDEEKLVNSWRSHVVGLMDWLDWSMWVRCRPACGDEEHCYLPTWPFFGGPPPADVYIPEHMKPTKEQEDVWMKPKPTCIRRIEPYAF</sequence>
<dbReference type="PANTHER" id="PTHR35204">
    <property type="entry name" value="YALI0A21131P"/>
    <property type="match status" value="1"/>
</dbReference>
<protein>
    <submittedName>
        <fullName evidence="2">Uncharacterized protein</fullName>
    </submittedName>
</protein>
<evidence type="ECO:0000313" key="3">
    <source>
        <dbReference type="Proteomes" id="UP001383192"/>
    </source>
</evidence>
<gene>
    <name evidence="2" type="ORF">VNI00_004520</name>
</gene>
<dbReference type="InterPro" id="IPR038921">
    <property type="entry name" value="YOR389W-like"/>
</dbReference>
<accession>A0AAW0DLP1</accession>